<accession>A0ABP7B4G9</accession>
<dbReference type="PANTHER" id="PTHR30487:SF0">
    <property type="entry name" value="PREPILIN LEADER PEPTIDASE_N-METHYLTRANSFERASE-RELATED"/>
    <property type="match status" value="1"/>
</dbReference>
<feature type="transmembrane region" description="Helical" evidence="2">
    <location>
        <begin position="6"/>
        <end position="26"/>
    </location>
</feature>
<keyword evidence="2" id="KW-0472">Membrane</keyword>
<name>A0ABP7B4G9_9MICO</name>
<comment type="similarity">
    <text evidence="1">Belongs to the peptidase A24 family.</text>
</comment>
<keyword evidence="2" id="KW-1133">Transmembrane helix</keyword>
<dbReference type="Proteomes" id="UP001410795">
    <property type="component" value="Unassembled WGS sequence"/>
</dbReference>
<evidence type="ECO:0000256" key="2">
    <source>
        <dbReference type="SAM" id="Phobius"/>
    </source>
</evidence>
<dbReference type="RefSeq" id="WP_221856366.1">
    <property type="nucleotide sequence ID" value="NZ_BAAAYV010000002.1"/>
</dbReference>
<keyword evidence="5" id="KW-1185">Reference proteome</keyword>
<dbReference type="InterPro" id="IPR050882">
    <property type="entry name" value="Prepilin_peptidase/N-MTase"/>
</dbReference>
<reference evidence="5" key="1">
    <citation type="journal article" date="2019" name="Int. J. Syst. Evol. Microbiol.">
        <title>The Global Catalogue of Microorganisms (GCM) 10K type strain sequencing project: providing services to taxonomists for standard genome sequencing and annotation.</title>
        <authorList>
            <consortium name="The Broad Institute Genomics Platform"/>
            <consortium name="The Broad Institute Genome Sequencing Center for Infectious Disease"/>
            <person name="Wu L."/>
            <person name="Ma J."/>
        </authorList>
    </citation>
    <scope>NUCLEOTIDE SEQUENCE [LARGE SCALE GENOMIC DNA]</scope>
    <source>
        <strain evidence="5">JCM 16546</strain>
    </source>
</reference>
<feature type="transmembrane region" description="Helical" evidence="2">
    <location>
        <begin position="112"/>
        <end position="133"/>
    </location>
</feature>
<protein>
    <recommendedName>
        <fullName evidence="3">Prepilin type IV endopeptidase peptidase domain-containing protein</fullName>
    </recommendedName>
</protein>
<gene>
    <name evidence="4" type="ORF">GCM10022202_05620</name>
</gene>
<dbReference type="Pfam" id="PF01478">
    <property type="entry name" value="Peptidase_A24"/>
    <property type="match status" value="1"/>
</dbReference>
<dbReference type="PANTHER" id="PTHR30487">
    <property type="entry name" value="TYPE 4 PREPILIN-LIKE PROTEINS LEADER PEPTIDE-PROCESSING ENZYME"/>
    <property type="match status" value="1"/>
</dbReference>
<sequence length="159" mass="15740">MAADDASATLVVVAHAGFFAVSLLLVRIDVMEHRLPDAIVLPATLGLAALFAVSGVVGGDLAPVGRAAGGGLMLFSAYLALRAAAPAGLGGGDVKLAGLVGVFLGWHGWTELVVGAAAAFVLGAACALALLVAGRAGRDTRIAFGPWMLVGAWTAPLVA</sequence>
<feature type="transmembrane region" description="Helical" evidence="2">
    <location>
        <begin position="64"/>
        <end position="81"/>
    </location>
</feature>
<evidence type="ECO:0000313" key="5">
    <source>
        <dbReference type="Proteomes" id="UP001410795"/>
    </source>
</evidence>
<evidence type="ECO:0000313" key="4">
    <source>
        <dbReference type="EMBL" id="GAA3648864.1"/>
    </source>
</evidence>
<proteinExistence type="inferred from homology"/>
<keyword evidence="2" id="KW-0812">Transmembrane</keyword>
<evidence type="ECO:0000259" key="3">
    <source>
        <dbReference type="Pfam" id="PF01478"/>
    </source>
</evidence>
<feature type="transmembrane region" description="Helical" evidence="2">
    <location>
        <begin position="38"/>
        <end position="58"/>
    </location>
</feature>
<dbReference type="InterPro" id="IPR000045">
    <property type="entry name" value="Prepilin_IV_endopep_pep"/>
</dbReference>
<evidence type="ECO:0000256" key="1">
    <source>
        <dbReference type="ARBA" id="ARBA00005801"/>
    </source>
</evidence>
<organism evidence="4 5">
    <name type="scientific">Microbacterium marinilacus</name>
    <dbReference type="NCBI Taxonomy" id="415209"/>
    <lineage>
        <taxon>Bacteria</taxon>
        <taxon>Bacillati</taxon>
        <taxon>Actinomycetota</taxon>
        <taxon>Actinomycetes</taxon>
        <taxon>Micrococcales</taxon>
        <taxon>Microbacteriaceae</taxon>
        <taxon>Microbacterium</taxon>
    </lineage>
</organism>
<dbReference type="Gene3D" id="1.20.120.1220">
    <property type="match status" value="1"/>
</dbReference>
<comment type="caution">
    <text evidence="4">The sequence shown here is derived from an EMBL/GenBank/DDBJ whole genome shotgun (WGS) entry which is preliminary data.</text>
</comment>
<feature type="domain" description="Prepilin type IV endopeptidase peptidase" evidence="3">
    <location>
        <begin position="18"/>
        <end position="127"/>
    </location>
</feature>
<dbReference type="EMBL" id="BAAAYV010000002">
    <property type="protein sequence ID" value="GAA3648864.1"/>
    <property type="molecule type" value="Genomic_DNA"/>
</dbReference>